<dbReference type="PROSITE" id="PS50893">
    <property type="entry name" value="ABC_TRANSPORTER_2"/>
    <property type="match status" value="1"/>
</dbReference>
<evidence type="ECO:0000256" key="1">
    <source>
        <dbReference type="ARBA" id="ARBA00005417"/>
    </source>
</evidence>
<dbReference type="SMART" id="SM00382">
    <property type="entry name" value="AAA"/>
    <property type="match status" value="1"/>
</dbReference>
<sequence length="324" mass="36232">MKILEINDLCVTYIAGEKRIKAVDHVSFAIDEGDSLGIVGESGSGKSTMAMAMLRLLDPRYTEITGAANYRGENLLTVDARRLSELRWKDIAVVFQKSMNSLSPVHRIGEQFEDIYRVHEPKASKKEIRERVEKLFAMVNLAPRVYNLYPHELSGGMLQRTSIALSLLFHPKILIMDEATTALDVVTQGQILSEIKKLEKSIAVTRMMITHDLSVVATSCQKIIVLYAGQLMEFGYVRDVLANPRHPYTEGLVRSFPSLHGKKEELLSIPGSLPDLANPPQGCIFAPRCPYATDQCRAHRPEPRHIDDLHVAACWRVKGGIQDA</sequence>
<dbReference type="InterPro" id="IPR003439">
    <property type="entry name" value="ABC_transporter-like_ATP-bd"/>
</dbReference>
<gene>
    <name evidence="6" type="ORF">IAB73_04025</name>
</gene>
<dbReference type="GO" id="GO:0016887">
    <property type="term" value="F:ATP hydrolysis activity"/>
    <property type="evidence" value="ECO:0007669"/>
    <property type="project" value="InterPro"/>
</dbReference>
<comment type="caution">
    <text evidence="6">The sequence shown here is derived from an EMBL/GenBank/DDBJ whole genome shotgun (WGS) entry which is preliminary data.</text>
</comment>
<dbReference type="Pfam" id="PF08352">
    <property type="entry name" value="oligo_HPY"/>
    <property type="match status" value="1"/>
</dbReference>
<dbReference type="EMBL" id="DVFJ01000011">
    <property type="protein sequence ID" value="HIQ71363.1"/>
    <property type="molecule type" value="Genomic_DNA"/>
</dbReference>
<dbReference type="Proteomes" id="UP000886887">
    <property type="component" value="Unassembled WGS sequence"/>
</dbReference>
<keyword evidence="4 6" id="KW-0067">ATP-binding</keyword>
<dbReference type="GO" id="GO:0015833">
    <property type="term" value="P:peptide transport"/>
    <property type="evidence" value="ECO:0007669"/>
    <property type="project" value="InterPro"/>
</dbReference>
<keyword evidence="2" id="KW-0813">Transport</keyword>
<dbReference type="GO" id="GO:0005524">
    <property type="term" value="F:ATP binding"/>
    <property type="evidence" value="ECO:0007669"/>
    <property type="project" value="UniProtKB-KW"/>
</dbReference>
<name>A0A9D0Z9C3_9FIRM</name>
<evidence type="ECO:0000259" key="5">
    <source>
        <dbReference type="PROSITE" id="PS50893"/>
    </source>
</evidence>
<dbReference type="PANTHER" id="PTHR43067:SF3">
    <property type="entry name" value="MALTOSE ABC TRANSPORTER, ATP-BINDING PROTEIN"/>
    <property type="match status" value="1"/>
</dbReference>
<evidence type="ECO:0000256" key="4">
    <source>
        <dbReference type="ARBA" id="ARBA00022840"/>
    </source>
</evidence>
<organism evidence="6 7">
    <name type="scientific">Candidatus Onthenecus intestinigallinarum</name>
    <dbReference type="NCBI Taxonomy" id="2840875"/>
    <lineage>
        <taxon>Bacteria</taxon>
        <taxon>Bacillati</taxon>
        <taxon>Bacillota</taxon>
        <taxon>Clostridia</taxon>
        <taxon>Eubacteriales</taxon>
        <taxon>Candidatus Onthenecus</taxon>
    </lineage>
</organism>
<keyword evidence="3" id="KW-0547">Nucleotide-binding</keyword>
<evidence type="ECO:0000256" key="2">
    <source>
        <dbReference type="ARBA" id="ARBA00022448"/>
    </source>
</evidence>
<dbReference type="InterPro" id="IPR003593">
    <property type="entry name" value="AAA+_ATPase"/>
</dbReference>
<dbReference type="PANTHER" id="PTHR43067">
    <property type="entry name" value="OLIGOPEPTIDE/DIPEPTIDE ABC TRANSPORTER, ATPASE SUBUNIT"/>
    <property type="match status" value="1"/>
</dbReference>
<protein>
    <submittedName>
        <fullName evidence="6">ABC transporter ATP-binding protein</fullName>
    </submittedName>
</protein>
<dbReference type="SUPFAM" id="SSF52540">
    <property type="entry name" value="P-loop containing nucleoside triphosphate hydrolases"/>
    <property type="match status" value="1"/>
</dbReference>
<dbReference type="InterPro" id="IPR013563">
    <property type="entry name" value="Oligopep_ABC_C"/>
</dbReference>
<proteinExistence type="inferred from homology"/>
<dbReference type="InterPro" id="IPR027417">
    <property type="entry name" value="P-loop_NTPase"/>
</dbReference>
<reference evidence="6" key="2">
    <citation type="journal article" date="2021" name="PeerJ">
        <title>Extensive microbial diversity within the chicken gut microbiome revealed by metagenomics and culture.</title>
        <authorList>
            <person name="Gilroy R."/>
            <person name="Ravi A."/>
            <person name="Getino M."/>
            <person name="Pursley I."/>
            <person name="Horton D.L."/>
            <person name="Alikhan N.F."/>
            <person name="Baker D."/>
            <person name="Gharbi K."/>
            <person name="Hall N."/>
            <person name="Watson M."/>
            <person name="Adriaenssens E.M."/>
            <person name="Foster-Nyarko E."/>
            <person name="Jarju S."/>
            <person name="Secka A."/>
            <person name="Antonio M."/>
            <person name="Oren A."/>
            <person name="Chaudhuri R.R."/>
            <person name="La Ragione R."/>
            <person name="Hildebrand F."/>
            <person name="Pallen M.J."/>
        </authorList>
    </citation>
    <scope>NUCLEOTIDE SEQUENCE</scope>
    <source>
        <strain evidence="6">ChiSxjej2B14-6234</strain>
    </source>
</reference>
<dbReference type="Pfam" id="PF00005">
    <property type="entry name" value="ABC_tran"/>
    <property type="match status" value="1"/>
</dbReference>
<evidence type="ECO:0000313" key="6">
    <source>
        <dbReference type="EMBL" id="HIQ71363.1"/>
    </source>
</evidence>
<evidence type="ECO:0000313" key="7">
    <source>
        <dbReference type="Proteomes" id="UP000886887"/>
    </source>
</evidence>
<evidence type="ECO:0000256" key="3">
    <source>
        <dbReference type="ARBA" id="ARBA00022741"/>
    </source>
</evidence>
<reference evidence="6" key="1">
    <citation type="submission" date="2020-10" db="EMBL/GenBank/DDBJ databases">
        <authorList>
            <person name="Gilroy R."/>
        </authorList>
    </citation>
    <scope>NUCLEOTIDE SEQUENCE</scope>
    <source>
        <strain evidence="6">ChiSxjej2B14-6234</strain>
    </source>
</reference>
<dbReference type="CDD" id="cd03257">
    <property type="entry name" value="ABC_NikE_OppD_transporters"/>
    <property type="match status" value="1"/>
</dbReference>
<accession>A0A9D0Z9C3</accession>
<feature type="domain" description="ABC transporter" evidence="5">
    <location>
        <begin position="4"/>
        <end position="253"/>
    </location>
</feature>
<dbReference type="AlphaFoldDB" id="A0A9D0Z9C3"/>
<dbReference type="NCBIfam" id="TIGR01727">
    <property type="entry name" value="oligo_HPY"/>
    <property type="match status" value="1"/>
</dbReference>
<dbReference type="Gene3D" id="3.40.50.300">
    <property type="entry name" value="P-loop containing nucleotide triphosphate hydrolases"/>
    <property type="match status" value="1"/>
</dbReference>
<dbReference type="FunFam" id="3.40.50.300:FF:000016">
    <property type="entry name" value="Oligopeptide ABC transporter ATP-binding component"/>
    <property type="match status" value="1"/>
</dbReference>
<comment type="similarity">
    <text evidence="1">Belongs to the ABC transporter superfamily.</text>
</comment>